<dbReference type="HOGENOM" id="CLU_2516246_0_0_1"/>
<evidence type="ECO:0000313" key="3">
    <source>
        <dbReference type="Proteomes" id="UP000006038"/>
    </source>
</evidence>
<proteinExistence type="predicted"/>
<dbReference type="Proteomes" id="UP000006038">
    <property type="component" value="Chromosome 12"/>
</dbReference>
<keyword evidence="3" id="KW-1185">Reference proteome</keyword>
<evidence type="ECO:0000313" key="2">
    <source>
        <dbReference type="EnsemblPlants" id="OB12G16290.1"/>
    </source>
</evidence>
<reference evidence="2" key="2">
    <citation type="submission" date="2013-04" db="UniProtKB">
        <authorList>
            <consortium name="EnsemblPlants"/>
        </authorList>
    </citation>
    <scope>IDENTIFICATION</scope>
</reference>
<dbReference type="EnsemblPlants" id="OB12G16290.1">
    <property type="protein sequence ID" value="OB12G16290.1"/>
    <property type="gene ID" value="OB12G16290"/>
</dbReference>
<reference evidence="2" key="1">
    <citation type="journal article" date="2013" name="Nat. Commun.">
        <title>Whole-genome sequencing of Oryza brachyantha reveals mechanisms underlying Oryza genome evolution.</title>
        <authorList>
            <person name="Chen J."/>
            <person name="Huang Q."/>
            <person name="Gao D."/>
            <person name="Wang J."/>
            <person name="Lang Y."/>
            <person name="Liu T."/>
            <person name="Li B."/>
            <person name="Bai Z."/>
            <person name="Luis Goicoechea J."/>
            <person name="Liang C."/>
            <person name="Chen C."/>
            <person name="Zhang W."/>
            <person name="Sun S."/>
            <person name="Liao Y."/>
            <person name="Zhang X."/>
            <person name="Yang L."/>
            <person name="Song C."/>
            <person name="Wang M."/>
            <person name="Shi J."/>
            <person name="Liu G."/>
            <person name="Liu J."/>
            <person name="Zhou H."/>
            <person name="Zhou W."/>
            <person name="Yu Q."/>
            <person name="An N."/>
            <person name="Chen Y."/>
            <person name="Cai Q."/>
            <person name="Wang B."/>
            <person name="Liu B."/>
            <person name="Min J."/>
            <person name="Huang Y."/>
            <person name="Wu H."/>
            <person name="Li Z."/>
            <person name="Zhang Y."/>
            <person name="Yin Y."/>
            <person name="Song W."/>
            <person name="Jiang J."/>
            <person name="Jackson S.A."/>
            <person name="Wing R.A."/>
            <person name="Wang J."/>
            <person name="Chen M."/>
        </authorList>
    </citation>
    <scope>NUCLEOTIDE SEQUENCE [LARGE SCALE GENOMIC DNA]</scope>
    <source>
        <strain evidence="2">cv. IRGC 101232</strain>
    </source>
</reference>
<evidence type="ECO:0000256" key="1">
    <source>
        <dbReference type="SAM" id="Phobius"/>
    </source>
</evidence>
<keyword evidence="1" id="KW-0812">Transmembrane</keyword>
<keyword evidence="1" id="KW-1133">Transmembrane helix</keyword>
<sequence>MCISFVIQGDGVYQYGFLAVFVSRTITVCTIASGSVYRSLNIKSLKKLSGNNIVCDIITCDNDMNFFYNSVIFAMVTNTIKYIWG</sequence>
<dbReference type="Gramene" id="OB12G16290.1">
    <property type="protein sequence ID" value="OB12G16290.1"/>
    <property type="gene ID" value="OB12G16290"/>
</dbReference>
<accession>J3NCC1</accession>
<protein>
    <submittedName>
        <fullName evidence="2">Uncharacterized protein</fullName>
    </submittedName>
</protein>
<organism evidence="2">
    <name type="scientific">Oryza brachyantha</name>
    <name type="common">malo sina</name>
    <dbReference type="NCBI Taxonomy" id="4533"/>
    <lineage>
        <taxon>Eukaryota</taxon>
        <taxon>Viridiplantae</taxon>
        <taxon>Streptophyta</taxon>
        <taxon>Embryophyta</taxon>
        <taxon>Tracheophyta</taxon>
        <taxon>Spermatophyta</taxon>
        <taxon>Magnoliopsida</taxon>
        <taxon>Liliopsida</taxon>
        <taxon>Poales</taxon>
        <taxon>Poaceae</taxon>
        <taxon>BOP clade</taxon>
        <taxon>Oryzoideae</taxon>
        <taxon>Oryzeae</taxon>
        <taxon>Oryzinae</taxon>
        <taxon>Oryza</taxon>
    </lineage>
</organism>
<feature type="transmembrane region" description="Helical" evidence="1">
    <location>
        <begin position="12"/>
        <end position="37"/>
    </location>
</feature>
<dbReference type="AlphaFoldDB" id="J3NCC1"/>
<keyword evidence="1" id="KW-0472">Membrane</keyword>
<name>J3NCC1_ORYBR</name>